<evidence type="ECO:0000313" key="3">
    <source>
        <dbReference type="Proteomes" id="UP001321473"/>
    </source>
</evidence>
<organism evidence="2 3">
    <name type="scientific">Amblyomma americanum</name>
    <name type="common">Lone star tick</name>
    <dbReference type="NCBI Taxonomy" id="6943"/>
    <lineage>
        <taxon>Eukaryota</taxon>
        <taxon>Metazoa</taxon>
        <taxon>Ecdysozoa</taxon>
        <taxon>Arthropoda</taxon>
        <taxon>Chelicerata</taxon>
        <taxon>Arachnida</taxon>
        <taxon>Acari</taxon>
        <taxon>Parasitiformes</taxon>
        <taxon>Ixodida</taxon>
        <taxon>Ixodoidea</taxon>
        <taxon>Ixodidae</taxon>
        <taxon>Amblyomminae</taxon>
        <taxon>Amblyomma</taxon>
    </lineage>
</organism>
<evidence type="ECO:0000256" key="1">
    <source>
        <dbReference type="SAM" id="MobiDB-lite"/>
    </source>
</evidence>
<feature type="region of interest" description="Disordered" evidence="1">
    <location>
        <begin position="44"/>
        <end position="67"/>
    </location>
</feature>
<dbReference type="EMBL" id="JARKHS020017816">
    <property type="protein sequence ID" value="KAK8772783.1"/>
    <property type="molecule type" value="Genomic_DNA"/>
</dbReference>
<accession>A0AAQ4EDZ6</accession>
<proteinExistence type="predicted"/>
<gene>
    <name evidence="2" type="ORF">V5799_023973</name>
</gene>
<feature type="region of interest" description="Disordered" evidence="1">
    <location>
        <begin position="1"/>
        <end position="32"/>
    </location>
</feature>
<keyword evidence="3" id="KW-1185">Reference proteome</keyword>
<reference evidence="2 3" key="1">
    <citation type="journal article" date="2023" name="Arcadia Sci">
        <title>De novo assembly of a long-read Amblyomma americanum tick genome.</title>
        <authorList>
            <person name="Chou S."/>
            <person name="Poskanzer K.E."/>
            <person name="Rollins M."/>
            <person name="Thuy-Boun P.S."/>
        </authorList>
    </citation>
    <scope>NUCLEOTIDE SEQUENCE [LARGE SCALE GENOMIC DNA]</scope>
    <source>
        <strain evidence="2">F_SG_1</strain>
        <tissue evidence="2">Salivary glands</tissue>
    </source>
</reference>
<protein>
    <submittedName>
        <fullName evidence="2">Uncharacterized protein</fullName>
    </submittedName>
</protein>
<sequence length="106" mass="11734">MLGGSGVELPPKRGSHAAAAALRPTPERGTRTPRFAEVGIWRGTPQQQQQVLRRPPLPPSPLRRRRPRQCAVLKKGESLAARKAEFPWRRTVNAGLARRPSWGCAL</sequence>
<evidence type="ECO:0000313" key="2">
    <source>
        <dbReference type="EMBL" id="KAK8772783.1"/>
    </source>
</evidence>
<feature type="compositionally biased region" description="Low complexity" evidence="1">
    <location>
        <begin position="45"/>
        <end position="54"/>
    </location>
</feature>
<dbReference type="AlphaFoldDB" id="A0AAQ4EDZ6"/>
<name>A0AAQ4EDZ6_AMBAM</name>
<comment type="caution">
    <text evidence="2">The sequence shown here is derived from an EMBL/GenBank/DDBJ whole genome shotgun (WGS) entry which is preliminary data.</text>
</comment>
<dbReference type="Proteomes" id="UP001321473">
    <property type="component" value="Unassembled WGS sequence"/>
</dbReference>